<dbReference type="CDD" id="cd22191">
    <property type="entry name" value="DPBB_RlpA_EXP_N-like"/>
    <property type="match status" value="1"/>
</dbReference>
<proteinExistence type="predicted"/>
<dbReference type="InterPro" id="IPR009009">
    <property type="entry name" value="RlpA-like_DPBB"/>
</dbReference>
<keyword evidence="1 3" id="KW-0732">Signal</keyword>
<feature type="signal peptide" evidence="3">
    <location>
        <begin position="1"/>
        <end position="28"/>
    </location>
</feature>
<name>A0ABR1JL17_9AGAR</name>
<dbReference type="Proteomes" id="UP001498398">
    <property type="component" value="Unassembled WGS sequence"/>
</dbReference>
<keyword evidence="6" id="KW-1185">Reference proteome</keyword>
<feature type="region of interest" description="Disordered" evidence="2">
    <location>
        <begin position="156"/>
        <end position="246"/>
    </location>
</feature>
<evidence type="ECO:0000256" key="3">
    <source>
        <dbReference type="SAM" id="SignalP"/>
    </source>
</evidence>
<dbReference type="Pfam" id="PF03330">
    <property type="entry name" value="DPBB_1"/>
    <property type="match status" value="1"/>
</dbReference>
<evidence type="ECO:0000313" key="5">
    <source>
        <dbReference type="EMBL" id="KAK7462835.1"/>
    </source>
</evidence>
<evidence type="ECO:0000256" key="1">
    <source>
        <dbReference type="ARBA" id="ARBA00022729"/>
    </source>
</evidence>
<dbReference type="SUPFAM" id="SSF50685">
    <property type="entry name" value="Barwin-like endoglucanases"/>
    <property type="match status" value="1"/>
</dbReference>
<dbReference type="InterPro" id="IPR051477">
    <property type="entry name" value="Expansin_CellWall"/>
</dbReference>
<sequence length="438" mass="47070">MSRMISATSFVTFVTLGALAVALPATQSTNHISSLATRQFDWTGGTGEGTYYTPGLGACGVTSTESDLICAVAKDFFDGYATKGGQSAGANPNNNPICNKKIEVTYQGKSVTVTAVDRCEGCKGYDLDFSPAAFNKLADPSVGRIQGIKWNFVGEGGGSKGGSGGQKGGKGGKNGKGGKEGKYGQHNGNAENSTESTAPNSSSTIPSSSSTNVTDNTSSPTASSPSTPETSTNSSVTTNSAPEDEPKNAATVIQASIQQVEWLFNLLQCRGKNVHPETRPLSDFPPVVNTIIENKITPYYVLGWHIPSRSAFYKHYNVGKHWTDPGGYFRKDILKTWKPEWNEVRPFCIVLSNGGRLVGICFNIPNAPMTLATDPQVLEFAKAILKFDEDPQWFRRDCRRFRGPPVLAEGSTIIRRKDLVALRREKTGTESTDTRIGL</sequence>
<feature type="domain" description="RlpA-like protein double-psi beta-barrel" evidence="4">
    <location>
        <begin position="95"/>
        <end position="145"/>
    </location>
</feature>
<dbReference type="PANTHER" id="PTHR31836:SF27">
    <property type="entry name" value="RLPA-LIKE PROTEIN DOUBLE-PSI BETA-BARREL DOMAIN-CONTAINING PROTEIN"/>
    <property type="match status" value="1"/>
</dbReference>
<evidence type="ECO:0000256" key="2">
    <source>
        <dbReference type="SAM" id="MobiDB-lite"/>
    </source>
</evidence>
<feature type="compositionally biased region" description="Gly residues" evidence="2">
    <location>
        <begin position="156"/>
        <end position="175"/>
    </location>
</feature>
<accession>A0ABR1JL17</accession>
<dbReference type="InterPro" id="IPR036908">
    <property type="entry name" value="RlpA-like_sf"/>
</dbReference>
<dbReference type="PANTHER" id="PTHR31836">
    <property type="match status" value="1"/>
</dbReference>
<reference evidence="5 6" key="1">
    <citation type="submission" date="2024-01" db="EMBL/GenBank/DDBJ databases">
        <title>A draft genome for the cacao thread blight pathogen Marasmiellus scandens.</title>
        <authorList>
            <person name="Baruah I.K."/>
            <person name="Leung J."/>
            <person name="Bukari Y."/>
            <person name="Amoako-Attah I."/>
            <person name="Meinhardt L.W."/>
            <person name="Bailey B.A."/>
            <person name="Cohen S.P."/>
        </authorList>
    </citation>
    <scope>NUCLEOTIDE SEQUENCE [LARGE SCALE GENOMIC DNA]</scope>
    <source>
        <strain evidence="5 6">GH-19</strain>
    </source>
</reference>
<feature type="chain" id="PRO_5046695350" evidence="3">
    <location>
        <begin position="29"/>
        <end position="438"/>
    </location>
</feature>
<dbReference type="Gene3D" id="2.40.40.10">
    <property type="entry name" value="RlpA-like domain"/>
    <property type="match status" value="1"/>
</dbReference>
<feature type="compositionally biased region" description="Low complexity" evidence="2">
    <location>
        <begin position="196"/>
        <end position="240"/>
    </location>
</feature>
<comment type="caution">
    <text evidence="5">The sequence shown here is derived from an EMBL/GenBank/DDBJ whole genome shotgun (WGS) entry which is preliminary data.</text>
</comment>
<gene>
    <name evidence="5" type="primary">DAG7_1</name>
    <name evidence="5" type="ORF">VKT23_007412</name>
</gene>
<evidence type="ECO:0000313" key="6">
    <source>
        <dbReference type="Proteomes" id="UP001498398"/>
    </source>
</evidence>
<dbReference type="EMBL" id="JBANRG010000010">
    <property type="protein sequence ID" value="KAK7462835.1"/>
    <property type="molecule type" value="Genomic_DNA"/>
</dbReference>
<organism evidence="5 6">
    <name type="scientific">Marasmiellus scandens</name>
    <dbReference type="NCBI Taxonomy" id="2682957"/>
    <lineage>
        <taxon>Eukaryota</taxon>
        <taxon>Fungi</taxon>
        <taxon>Dikarya</taxon>
        <taxon>Basidiomycota</taxon>
        <taxon>Agaricomycotina</taxon>
        <taxon>Agaricomycetes</taxon>
        <taxon>Agaricomycetidae</taxon>
        <taxon>Agaricales</taxon>
        <taxon>Marasmiineae</taxon>
        <taxon>Omphalotaceae</taxon>
        <taxon>Marasmiellus</taxon>
    </lineage>
</organism>
<evidence type="ECO:0000259" key="4">
    <source>
        <dbReference type="Pfam" id="PF03330"/>
    </source>
</evidence>
<feature type="compositionally biased region" description="Polar residues" evidence="2">
    <location>
        <begin position="186"/>
        <end position="195"/>
    </location>
</feature>
<protein>
    <submittedName>
        <fullName evidence="5">DPBB1 domain-containing protein</fullName>
    </submittedName>
</protein>